<dbReference type="SUPFAM" id="SSF51735">
    <property type="entry name" value="NAD(P)-binding Rossmann-fold domains"/>
    <property type="match status" value="1"/>
</dbReference>
<keyword evidence="1" id="KW-0560">Oxidoreductase</keyword>
<reference evidence="5 6" key="1">
    <citation type="journal article" date="2019" name="Int. J. Syst. Evol. Microbiol.">
        <title>The Global Catalogue of Microorganisms (GCM) 10K type strain sequencing project: providing services to taxonomists for standard genome sequencing and annotation.</title>
        <authorList>
            <consortium name="The Broad Institute Genomics Platform"/>
            <consortium name="The Broad Institute Genome Sequencing Center for Infectious Disease"/>
            <person name="Wu L."/>
            <person name="Ma J."/>
        </authorList>
    </citation>
    <scope>NUCLEOTIDE SEQUENCE [LARGE SCALE GENOMIC DNA]</scope>
    <source>
        <strain evidence="5 6">JCM 12696</strain>
    </source>
</reference>
<comment type="caution">
    <text evidence="5">The sequence shown here is derived from an EMBL/GenBank/DDBJ whole genome shotgun (WGS) entry which is preliminary data.</text>
</comment>
<keyword evidence="6" id="KW-1185">Reference proteome</keyword>
<dbReference type="Gene3D" id="3.30.360.10">
    <property type="entry name" value="Dihydrodipicolinate Reductase, domain 2"/>
    <property type="match status" value="1"/>
</dbReference>
<dbReference type="Pfam" id="PF22725">
    <property type="entry name" value="GFO_IDH_MocA_C3"/>
    <property type="match status" value="1"/>
</dbReference>
<sequence length="378" mass="39083">MGDPHRIGIVGLGVISRAYVETLANHPAVRITAVADLDAARATAVAAGISGAEAMTVERLLGDSDVQTVLNLTTPAAHAEIALGAIAGGKNVYGEKPLAATYRDGRAVVEAAAAAGVRVACAPDTVLGTGTQTARAAIDAGLVGRPLAALAVMVTPGHERWHPHPDFYYTDGGGPLMDMGPYYVSALVHMLGPVRAVIGASARLRGERVIGSGPRTGETIPVEVDTHVSAVLEHVGGALSTLTTSFDGTATTAVPIEVHGETGTLAVPDPNRFDGETRHFELGGTDWRPLEPSAGYVGGARGLGLLDFVTADARRPARVGGDHALHVLETLRAVLRSSSEGRRVELTTSGNRPEPVPLTPADEWKGTGASPVRRMDPC</sequence>
<evidence type="ECO:0000256" key="2">
    <source>
        <dbReference type="SAM" id="MobiDB-lite"/>
    </source>
</evidence>
<dbReference type="Pfam" id="PF01408">
    <property type="entry name" value="GFO_IDH_MocA"/>
    <property type="match status" value="1"/>
</dbReference>
<dbReference type="InterPro" id="IPR055170">
    <property type="entry name" value="GFO_IDH_MocA-like_dom"/>
</dbReference>
<protein>
    <submittedName>
        <fullName evidence="5">Gfo/Idh/MocA family oxidoreductase</fullName>
    </submittedName>
</protein>
<dbReference type="PANTHER" id="PTHR43818">
    <property type="entry name" value="BCDNA.GH03377"/>
    <property type="match status" value="1"/>
</dbReference>
<dbReference type="InterPro" id="IPR000683">
    <property type="entry name" value="Gfo/Idh/MocA-like_OxRdtase_N"/>
</dbReference>
<evidence type="ECO:0000259" key="3">
    <source>
        <dbReference type="Pfam" id="PF01408"/>
    </source>
</evidence>
<dbReference type="EMBL" id="BAAAKV010000013">
    <property type="protein sequence ID" value="GAA1162086.1"/>
    <property type="molecule type" value="Genomic_DNA"/>
</dbReference>
<dbReference type="PANTHER" id="PTHR43818:SF11">
    <property type="entry name" value="BCDNA.GH03377"/>
    <property type="match status" value="1"/>
</dbReference>
<name>A0ABN1USG4_9ACTN</name>
<feature type="domain" description="GFO/IDH/MocA-like oxidoreductase" evidence="4">
    <location>
        <begin position="132"/>
        <end position="265"/>
    </location>
</feature>
<gene>
    <name evidence="5" type="ORF">GCM10009654_18380</name>
</gene>
<feature type="region of interest" description="Disordered" evidence="2">
    <location>
        <begin position="340"/>
        <end position="378"/>
    </location>
</feature>
<evidence type="ECO:0000259" key="4">
    <source>
        <dbReference type="Pfam" id="PF22725"/>
    </source>
</evidence>
<organism evidence="5 6">
    <name type="scientific">Streptomyces hebeiensis</name>
    <dbReference type="NCBI Taxonomy" id="229486"/>
    <lineage>
        <taxon>Bacteria</taxon>
        <taxon>Bacillati</taxon>
        <taxon>Actinomycetota</taxon>
        <taxon>Actinomycetes</taxon>
        <taxon>Kitasatosporales</taxon>
        <taxon>Streptomycetaceae</taxon>
        <taxon>Streptomyces</taxon>
    </lineage>
</organism>
<dbReference type="SUPFAM" id="SSF55347">
    <property type="entry name" value="Glyceraldehyde-3-phosphate dehydrogenase-like, C-terminal domain"/>
    <property type="match status" value="1"/>
</dbReference>
<dbReference type="Gene3D" id="3.40.50.720">
    <property type="entry name" value="NAD(P)-binding Rossmann-like Domain"/>
    <property type="match status" value="1"/>
</dbReference>
<dbReference type="InterPro" id="IPR036291">
    <property type="entry name" value="NAD(P)-bd_dom_sf"/>
</dbReference>
<feature type="domain" description="Gfo/Idh/MocA-like oxidoreductase N-terminal" evidence="3">
    <location>
        <begin position="6"/>
        <end position="120"/>
    </location>
</feature>
<accession>A0ABN1USG4</accession>
<evidence type="ECO:0000313" key="6">
    <source>
        <dbReference type="Proteomes" id="UP001501371"/>
    </source>
</evidence>
<dbReference type="RefSeq" id="WP_344272844.1">
    <property type="nucleotide sequence ID" value="NZ_BAAAKV010000013.1"/>
</dbReference>
<evidence type="ECO:0000313" key="5">
    <source>
        <dbReference type="EMBL" id="GAA1162086.1"/>
    </source>
</evidence>
<dbReference type="InterPro" id="IPR050463">
    <property type="entry name" value="Gfo/Idh/MocA_oxidrdct_glycsds"/>
</dbReference>
<dbReference type="Proteomes" id="UP001501371">
    <property type="component" value="Unassembled WGS sequence"/>
</dbReference>
<evidence type="ECO:0000256" key="1">
    <source>
        <dbReference type="ARBA" id="ARBA00023002"/>
    </source>
</evidence>
<proteinExistence type="predicted"/>